<dbReference type="OrthoDB" id="3294220at2"/>
<keyword evidence="1" id="KW-1133">Transmembrane helix</keyword>
<feature type="transmembrane region" description="Helical" evidence="1">
    <location>
        <begin position="20"/>
        <end position="39"/>
    </location>
</feature>
<proteinExistence type="predicted"/>
<organism evidence="2 3">
    <name type="scientific">[Actinomadura] parvosata subsp. kistnae</name>
    <dbReference type="NCBI Taxonomy" id="1909395"/>
    <lineage>
        <taxon>Bacteria</taxon>
        <taxon>Bacillati</taxon>
        <taxon>Actinomycetota</taxon>
        <taxon>Actinomycetes</taxon>
        <taxon>Streptosporangiales</taxon>
        <taxon>Streptosporangiaceae</taxon>
        <taxon>Nonomuraea</taxon>
    </lineage>
</organism>
<accession>A0A1V0A0T2</accession>
<dbReference type="KEGG" id="noa:BKM31_22280"/>
<dbReference type="STRING" id="1909395.BKM31_22280"/>
<gene>
    <name evidence="2" type="ORF">BKM31_22280</name>
</gene>
<feature type="transmembrane region" description="Helical" evidence="1">
    <location>
        <begin position="114"/>
        <end position="135"/>
    </location>
</feature>
<evidence type="ECO:0000256" key="1">
    <source>
        <dbReference type="SAM" id="Phobius"/>
    </source>
</evidence>
<feature type="transmembrane region" description="Helical" evidence="1">
    <location>
        <begin position="155"/>
        <end position="175"/>
    </location>
</feature>
<feature type="transmembrane region" description="Helical" evidence="1">
    <location>
        <begin position="182"/>
        <end position="202"/>
    </location>
</feature>
<keyword evidence="1" id="KW-0472">Membrane</keyword>
<dbReference type="RefSeq" id="WP_080040012.1">
    <property type="nucleotide sequence ID" value="NZ_CP017717.1"/>
</dbReference>
<feature type="transmembrane region" description="Helical" evidence="1">
    <location>
        <begin position="234"/>
        <end position="256"/>
    </location>
</feature>
<protein>
    <submittedName>
        <fullName evidence="2">Uncharacterized protein</fullName>
    </submittedName>
</protein>
<dbReference type="Proteomes" id="UP000190797">
    <property type="component" value="Chromosome"/>
</dbReference>
<reference evidence="3" key="1">
    <citation type="journal article" date="2017" name="Med. Chem. Commun.">
        <title>Nonomuraea sp. ATCC 55076 harbours the largest actinomycete chromosome to date and the kistamicin biosynthetic gene cluster.</title>
        <authorList>
            <person name="Nazari B."/>
            <person name="Forneris C.C."/>
            <person name="Gibson M.I."/>
            <person name="Moon K."/>
            <person name="Schramma K.R."/>
            <person name="Seyedsayamdost M.R."/>
        </authorList>
    </citation>
    <scope>NUCLEOTIDE SEQUENCE [LARGE SCALE GENOMIC DNA]</scope>
    <source>
        <strain evidence="3">ATCC 55076</strain>
    </source>
</reference>
<dbReference type="AlphaFoldDB" id="A0A1V0A0T2"/>
<dbReference type="EMBL" id="CP017717">
    <property type="protein sequence ID" value="AQZ63824.1"/>
    <property type="molecule type" value="Genomic_DNA"/>
</dbReference>
<evidence type="ECO:0000313" key="3">
    <source>
        <dbReference type="Proteomes" id="UP000190797"/>
    </source>
</evidence>
<keyword evidence="3" id="KW-1185">Reference proteome</keyword>
<name>A0A1V0A0T2_9ACTN</name>
<sequence>MSGYGAVGAELRKLVTLPSALVATALGTVFTLGVTAMSVGRLRDRLDAGAPDDGSRLDLALNMSAPGVISVIVLGIVIISSEYAVNGKDAGGGRQIPVTLTAVPRRGRLLAAKAVALVLASGAVAAVTIGGAILMSRVMLGDRGTPMGEVVAALGWRPAGAVAYWVLTALIAFAVTVMTRSGIVPMVAFIANTTLVSVTFLLTKVTPLARYLPDVAGAQMFATGYPAESMVEPLTGAFVMAGWAVALLAVAVTVFLRRDA</sequence>
<feature type="transmembrane region" description="Helical" evidence="1">
    <location>
        <begin position="59"/>
        <end position="79"/>
    </location>
</feature>
<keyword evidence="1" id="KW-0812">Transmembrane</keyword>
<evidence type="ECO:0000313" key="2">
    <source>
        <dbReference type="EMBL" id="AQZ63824.1"/>
    </source>
</evidence>